<gene>
    <name evidence="2" type="ORF">EIP75_01080</name>
</gene>
<dbReference type="Proteomes" id="UP000269265">
    <property type="component" value="Unassembled WGS sequence"/>
</dbReference>
<proteinExistence type="predicted"/>
<evidence type="ECO:0000313" key="3">
    <source>
        <dbReference type="Proteomes" id="UP000269265"/>
    </source>
</evidence>
<evidence type="ECO:0000259" key="1">
    <source>
        <dbReference type="Pfam" id="PF07589"/>
    </source>
</evidence>
<evidence type="ECO:0000313" key="2">
    <source>
        <dbReference type="EMBL" id="RRS06218.1"/>
    </source>
</evidence>
<sequence length="191" mass="19651">MTLDTPVGGGRRLTQTRRIGLSSPRYPLKLEQAMQFIKHLVAAAALTVAGSAMATTYEAGVLVSGIPQSLTYAVLGSGSFSDVINFDVAADSTAQANAVTFTLFPFVQNPITGLTLAVYDGATLLSAVNGVYTLAAGTDYSFHVGGTTNFSGVYSVNYQLAAAPVPEAGSVALTLAGLGVVGLMAARRRRG</sequence>
<name>A0A426VH28_9BURK</name>
<dbReference type="InterPro" id="IPR013424">
    <property type="entry name" value="Ice-binding_C"/>
</dbReference>
<accession>A0A426VH28</accession>
<protein>
    <submittedName>
        <fullName evidence="2">PEP-CTERM sorting domain-containing protein</fullName>
    </submittedName>
</protein>
<dbReference type="NCBIfam" id="NF038126">
    <property type="entry name" value="PEP_CTERM_FxDxF"/>
    <property type="match status" value="1"/>
</dbReference>
<comment type="caution">
    <text evidence="2">The sequence shown here is derived from an EMBL/GenBank/DDBJ whole genome shotgun (WGS) entry which is preliminary data.</text>
</comment>
<dbReference type="AlphaFoldDB" id="A0A426VH28"/>
<reference evidence="2 3" key="1">
    <citation type="submission" date="2018-12" db="EMBL/GenBank/DDBJ databases">
        <title>The whole draft genome of Aquabacterium sp. SJQ9.</title>
        <authorList>
            <person name="Sun L."/>
            <person name="Gao X."/>
            <person name="Chen W."/>
            <person name="Huang K."/>
        </authorList>
    </citation>
    <scope>NUCLEOTIDE SEQUENCE [LARGE SCALE GENOMIC DNA]</scope>
    <source>
        <strain evidence="2 3">SJQ9</strain>
    </source>
</reference>
<dbReference type="Pfam" id="PF07589">
    <property type="entry name" value="PEP-CTERM"/>
    <property type="match status" value="1"/>
</dbReference>
<organism evidence="2 3">
    <name type="scientific">Aquabacterium soli</name>
    <dbReference type="NCBI Taxonomy" id="2493092"/>
    <lineage>
        <taxon>Bacteria</taxon>
        <taxon>Pseudomonadati</taxon>
        <taxon>Pseudomonadota</taxon>
        <taxon>Betaproteobacteria</taxon>
        <taxon>Burkholderiales</taxon>
        <taxon>Aquabacterium</taxon>
    </lineage>
</organism>
<dbReference type="EMBL" id="RSED01000001">
    <property type="protein sequence ID" value="RRS06218.1"/>
    <property type="molecule type" value="Genomic_DNA"/>
</dbReference>
<feature type="domain" description="Ice-binding protein C-terminal" evidence="1">
    <location>
        <begin position="164"/>
        <end position="189"/>
    </location>
</feature>
<keyword evidence="3" id="KW-1185">Reference proteome</keyword>